<dbReference type="AlphaFoldDB" id="A4AAS5"/>
<accession>A4AAS5</accession>
<dbReference type="SUPFAM" id="SSF51735">
    <property type="entry name" value="NAD(P)-binding Rossmann-fold domains"/>
    <property type="match status" value="1"/>
</dbReference>
<proteinExistence type="predicted"/>
<protein>
    <submittedName>
        <fullName evidence="2">Nucleoside-diphosphate-sugar epimerase</fullName>
        <ecNumber evidence="2">5.1.3.2</ecNumber>
    </submittedName>
</protein>
<dbReference type="InterPro" id="IPR036291">
    <property type="entry name" value="NAD(P)-bd_dom_sf"/>
</dbReference>
<evidence type="ECO:0000313" key="3">
    <source>
        <dbReference type="Proteomes" id="UP000019205"/>
    </source>
</evidence>
<comment type="caution">
    <text evidence="2">The sequence shown here is derived from an EMBL/GenBank/DDBJ whole genome shotgun (WGS) entry which is preliminary data.</text>
</comment>
<feature type="domain" description="NAD-dependent epimerase/dehydratase" evidence="1">
    <location>
        <begin position="4"/>
        <end position="167"/>
    </location>
</feature>
<keyword evidence="2" id="KW-0413">Isomerase</keyword>
<dbReference type="STRING" id="314285.KT71_10869"/>
<evidence type="ECO:0000259" key="1">
    <source>
        <dbReference type="Pfam" id="PF01370"/>
    </source>
</evidence>
<name>A4AAS5_9GAMM</name>
<dbReference type="Proteomes" id="UP000019205">
    <property type="component" value="Chromosome"/>
</dbReference>
<dbReference type="EC" id="5.1.3.2" evidence="2"/>
<dbReference type="EMBL" id="AAOA02000003">
    <property type="protein sequence ID" value="EAQ96797.2"/>
    <property type="molecule type" value="Genomic_DNA"/>
</dbReference>
<dbReference type="PANTHER" id="PTHR43245:SF58">
    <property type="entry name" value="BLL5923 PROTEIN"/>
    <property type="match status" value="1"/>
</dbReference>
<dbReference type="Pfam" id="PF01370">
    <property type="entry name" value="Epimerase"/>
    <property type="match status" value="1"/>
</dbReference>
<gene>
    <name evidence="2" type="ORF">KT71_10869</name>
</gene>
<reference evidence="2 3" key="2">
    <citation type="journal article" date="2009" name="PLoS ONE">
        <title>The photosynthetic apparatus and its regulation in the aerobic gammaproteobacterium Congregibacter litoralis gen. nov., sp. nov.</title>
        <authorList>
            <person name="Spring S."/>
            <person name="Lunsdorf H."/>
            <person name="Fuchs B.M."/>
            <person name="Tindall B.J."/>
        </authorList>
    </citation>
    <scope>NUCLEOTIDE SEQUENCE [LARGE SCALE GENOMIC DNA]</scope>
    <source>
        <strain evidence="2">KT71</strain>
    </source>
</reference>
<dbReference type="InterPro" id="IPR050177">
    <property type="entry name" value="Lipid_A_modif_metabolic_enz"/>
</dbReference>
<dbReference type="HOGENOM" id="CLU_007383_6_1_6"/>
<dbReference type="eggNOG" id="COG0451">
    <property type="taxonomic scope" value="Bacteria"/>
</dbReference>
<dbReference type="InterPro" id="IPR001509">
    <property type="entry name" value="Epimerase_deHydtase"/>
</dbReference>
<dbReference type="Gene3D" id="3.40.50.720">
    <property type="entry name" value="NAD(P)-binding Rossmann-like Domain"/>
    <property type="match status" value="1"/>
</dbReference>
<sequence length="308" mass="32989">MHCLVTGANGYIGRGLLSALFESGCSVSAQTRPGSPPLFLASGTHYQCDFGAGDWDLPLEGVDVLFHLAGIAHQQGDVGHYQAVNVDATLALANKALSAGVRRFVFISSVKAGAAERDSEGELLPLAESRNPYAQSKALAEAGLEARCQGADTELIIVRPALVYSEDAPGHLRWLRRWTRLHLPAPPPGGERSMIALADLLALLTHLKNAPLREQTRVTVTDGERYSTRRLHKALCAAGQTQPWCPSPPALFWKAACALLDGIRGESRGSTWARMTGDECYPSSGLDALGFHPRLNFESSLGVSIDAP</sequence>
<reference evidence="2 3" key="1">
    <citation type="journal article" date="2007" name="Proc. Natl. Acad. Sci. U.S.A.">
        <title>Characterization of a marine gammaproteobacterium capable of aerobic anoxygenic photosynthesis.</title>
        <authorList>
            <person name="Fuchs B.M."/>
            <person name="Spring S."/>
            <person name="Teeling H."/>
            <person name="Quast C."/>
            <person name="Wulf J."/>
            <person name="Schattenhofer M."/>
            <person name="Yan S."/>
            <person name="Ferriera S."/>
            <person name="Johnson J."/>
            <person name="Glockner F.O."/>
            <person name="Amann R."/>
        </authorList>
    </citation>
    <scope>NUCLEOTIDE SEQUENCE [LARGE SCALE GENOMIC DNA]</scope>
    <source>
        <strain evidence="2">KT71</strain>
    </source>
</reference>
<organism evidence="2 3">
    <name type="scientific">Congregibacter litoralis KT71</name>
    <dbReference type="NCBI Taxonomy" id="314285"/>
    <lineage>
        <taxon>Bacteria</taxon>
        <taxon>Pseudomonadati</taxon>
        <taxon>Pseudomonadota</taxon>
        <taxon>Gammaproteobacteria</taxon>
        <taxon>Cellvibrionales</taxon>
        <taxon>Halieaceae</taxon>
        <taxon>Congregibacter</taxon>
    </lineage>
</organism>
<dbReference type="PANTHER" id="PTHR43245">
    <property type="entry name" value="BIFUNCTIONAL POLYMYXIN RESISTANCE PROTEIN ARNA"/>
    <property type="match status" value="1"/>
</dbReference>
<keyword evidence="3" id="KW-1185">Reference proteome</keyword>
<evidence type="ECO:0000313" key="2">
    <source>
        <dbReference type="EMBL" id="EAQ96797.2"/>
    </source>
</evidence>
<dbReference type="GO" id="GO:0003978">
    <property type="term" value="F:UDP-glucose 4-epimerase activity"/>
    <property type="evidence" value="ECO:0007669"/>
    <property type="project" value="UniProtKB-EC"/>
</dbReference>